<evidence type="ECO:0000313" key="2">
    <source>
        <dbReference type="Proteomes" id="UP000735302"/>
    </source>
</evidence>
<sequence length="111" mass="12328">MACVNTLWEPPQMVVLQLRVLFFTHKHNSPSYTHSSFPPLNFLSLTQTMFALTSGHYSCEGQSITHFIITADFAISWQLGCSLEIAVAPPLVWASVSCLRSAVTNNDLADR</sequence>
<protein>
    <submittedName>
        <fullName evidence="1">Uncharacterized protein</fullName>
    </submittedName>
</protein>
<proteinExistence type="predicted"/>
<dbReference type="AlphaFoldDB" id="A0AAV4AT48"/>
<organism evidence="1 2">
    <name type="scientific">Plakobranchus ocellatus</name>
    <dbReference type="NCBI Taxonomy" id="259542"/>
    <lineage>
        <taxon>Eukaryota</taxon>
        <taxon>Metazoa</taxon>
        <taxon>Spiralia</taxon>
        <taxon>Lophotrochozoa</taxon>
        <taxon>Mollusca</taxon>
        <taxon>Gastropoda</taxon>
        <taxon>Heterobranchia</taxon>
        <taxon>Euthyneura</taxon>
        <taxon>Panpulmonata</taxon>
        <taxon>Sacoglossa</taxon>
        <taxon>Placobranchoidea</taxon>
        <taxon>Plakobranchidae</taxon>
        <taxon>Plakobranchus</taxon>
    </lineage>
</organism>
<dbReference type="EMBL" id="BLXT01004186">
    <property type="protein sequence ID" value="GFO10492.1"/>
    <property type="molecule type" value="Genomic_DNA"/>
</dbReference>
<gene>
    <name evidence="1" type="ORF">PoB_003699700</name>
</gene>
<dbReference type="Proteomes" id="UP000735302">
    <property type="component" value="Unassembled WGS sequence"/>
</dbReference>
<comment type="caution">
    <text evidence="1">The sequence shown here is derived from an EMBL/GenBank/DDBJ whole genome shotgun (WGS) entry which is preliminary data.</text>
</comment>
<name>A0AAV4AT48_9GAST</name>
<accession>A0AAV4AT48</accession>
<reference evidence="1 2" key="1">
    <citation type="journal article" date="2021" name="Elife">
        <title>Chloroplast acquisition without the gene transfer in kleptoplastic sea slugs, Plakobranchus ocellatus.</title>
        <authorList>
            <person name="Maeda T."/>
            <person name="Takahashi S."/>
            <person name="Yoshida T."/>
            <person name="Shimamura S."/>
            <person name="Takaki Y."/>
            <person name="Nagai Y."/>
            <person name="Toyoda A."/>
            <person name="Suzuki Y."/>
            <person name="Arimoto A."/>
            <person name="Ishii H."/>
            <person name="Satoh N."/>
            <person name="Nishiyama T."/>
            <person name="Hasebe M."/>
            <person name="Maruyama T."/>
            <person name="Minagawa J."/>
            <person name="Obokata J."/>
            <person name="Shigenobu S."/>
        </authorList>
    </citation>
    <scope>NUCLEOTIDE SEQUENCE [LARGE SCALE GENOMIC DNA]</scope>
</reference>
<evidence type="ECO:0000313" key="1">
    <source>
        <dbReference type="EMBL" id="GFO10492.1"/>
    </source>
</evidence>
<keyword evidence="2" id="KW-1185">Reference proteome</keyword>